<dbReference type="Proteomes" id="UP000289437">
    <property type="component" value="Unassembled WGS sequence"/>
</dbReference>
<feature type="region of interest" description="Disordered" evidence="1">
    <location>
        <begin position="49"/>
        <end position="68"/>
    </location>
</feature>
<sequence>MALLCPECESPIIIDVDEVEEGETIPCEECGTDLEIVSLDPLKVAVVDDSGYDDPEESVFHGDEEEDE</sequence>
<gene>
    <name evidence="2" type="ORF">GRAN_2047</name>
</gene>
<reference evidence="2 3" key="1">
    <citation type="submission" date="2018-11" db="EMBL/GenBank/DDBJ databases">
        <authorList>
            <person name="Mardanov A.V."/>
            <person name="Ravin N.V."/>
            <person name="Dedysh S.N."/>
        </authorList>
    </citation>
    <scope>NUCLEOTIDE SEQUENCE [LARGE SCALE GENOMIC DNA]</scope>
    <source>
        <strain evidence="2 3">AF10</strain>
    </source>
</reference>
<feature type="compositionally biased region" description="Acidic residues" evidence="1">
    <location>
        <begin position="50"/>
        <end position="68"/>
    </location>
</feature>
<evidence type="ECO:0008006" key="4">
    <source>
        <dbReference type="Google" id="ProtNLM"/>
    </source>
</evidence>
<evidence type="ECO:0000313" key="3">
    <source>
        <dbReference type="Proteomes" id="UP000289437"/>
    </source>
</evidence>
<evidence type="ECO:0000313" key="2">
    <source>
        <dbReference type="EMBL" id="RXH58737.1"/>
    </source>
</evidence>
<protein>
    <recommendedName>
        <fullName evidence="4">Lysine biosynthesis protein LysW</fullName>
    </recommendedName>
</protein>
<reference evidence="3" key="2">
    <citation type="submission" date="2019-02" db="EMBL/GenBank/DDBJ databases">
        <title>Granulicella sibirica sp. nov., a psychrotolerant acidobacterium isolated from an organic soil layer in forested tundra, West Siberia.</title>
        <authorList>
            <person name="Oshkin I.Y."/>
            <person name="Kulichevskaya I.S."/>
            <person name="Rijpstra W.I.C."/>
            <person name="Sinninghe Damste J.S."/>
            <person name="Rakitin A.L."/>
            <person name="Ravin N.V."/>
            <person name="Dedysh S.N."/>
        </authorList>
    </citation>
    <scope>NUCLEOTIDE SEQUENCE [LARGE SCALE GENOMIC DNA]</scope>
    <source>
        <strain evidence="3">AF10</strain>
    </source>
</reference>
<dbReference type="EMBL" id="RDSM01000001">
    <property type="protein sequence ID" value="RXH58737.1"/>
    <property type="molecule type" value="Genomic_DNA"/>
</dbReference>
<comment type="caution">
    <text evidence="2">The sequence shown here is derived from an EMBL/GenBank/DDBJ whole genome shotgun (WGS) entry which is preliminary data.</text>
</comment>
<dbReference type="RefSeq" id="WP_128912679.1">
    <property type="nucleotide sequence ID" value="NZ_RDSM01000001.1"/>
</dbReference>
<dbReference type="Gene3D" id="2.20.28.160">
    <property type="match status" value="1"/>
</dbReference>
<dbReference type="InterPro" id="IPR005906">
    <property type="entry name" value="LysW"/>
</dbReference>
<proteinExistence type="predicted"/>
<dbReference type="AlphaFoldDB" id="A0A4Q0T5P9"/>
<dbReference type="OrthoDB" id="2628219at2"/>
<dbReference type="Pfam" id="PF21344">
    <property type="entry name" value="Zn_ribbon_LysW"/>
    <property type="match status" value="1"/>
</dbReference>
<organism evidence="2 3">
    <name type="scientific">Granulicella sibirica</name>
    <dbReference type="NCBI Taxonomy" id="2479048"/>
    <lineage>
        <taxon>Bacteria</taxon>
        <taxon>Pseudomonadati</taxon>
        <taxon>Acidobacteriota</taxon>
        <taxon>Terriglobia</taxon>
        <taxon>Terriglobales</taxon>
        <taxon>Acidobacteriaceae</taxon>
        <taxon>Granulicella</taxon>
    </lineage>
</organism>
<name>A0A4Q0T5P9_9BACT</name>
<evidence type="ECO:0000256" key="1">
    <source>
        <dbReference type="SAM" id="MobiDB-lite"/>
    </source>
</evidence>
<accession>A0A4Q0T5P9</accession>
<keyword evidence="3" id="KW-1185">Reference proteome</keyword>